<gene>
    <name evidence="3" type="ORF">SAMN04488506_2249</name>
</gene>
<dbReference type="AlphaFoldDB" id="A0A1I5YTR6"/>
<feature type="chain" id="PRO_5039158919" evidence="2">
    <location>
        <begin position="21"/>
        <end position="163"/>
    </location>
</feature>
<proteinExistence type="predicted"/>
<dbReference type="Proteomes" id="UP000199136">
    <property type="component" value="Unassembled WGS sequence"/>
</dbReference>
<reference evidence="3 4" key="1">
    <citation type="submission" date="2016-10" db="EMBL/GenBank/DDBJ databases">
        <authorList>
            <person name="de Groot N.N."/>
        </authorList>
    </citation>
    <scope>NUCLEOTIDE SEQUENCE [LARGE SCALE GENOMIC DNA]</scope>
    <source>
        <strain evidence="3 4">DSM 20581</strain>
    </source>
</reference>
<dbReference type="EMBL" id="FOXW01000016">
    <property type="protein sequence ID" value="SFQ47668.1"/>
    <property type="molecule type" value="Genomic_DNA"/>
</dbReference>
<feature type="region of interest" description="Disordered" evidence="1">
    <location>
        <begin position="22"/>
        <end position="63"/>
    </location>
</feature>
<organism evidence="3 4">
    <name type="scientific">Desemzia incerta</name>
    <dbReference type="NCBI Taxonomy" id="82801"/>
    <lineage>
        <taxon>Bacteria</taxon>
        <taxon>Bacillati</taxon>
        <taxon>Bacillota</taxon>
        <taxon>Bacilli</taxon>
        <taxon>Lactobacillales</taxon>
        <taxon>Carnobacteriaceae</taxon>
        <taxon>Desemzia</taxon>
    </lineage>
</organism>
<evidence type="ECO:0000313" key="4">
    <source>
        <dbReference type="Proteomes" id="UP000199136"/>
    </source>
</evidence>
<name>A0A1I5YTR6_9LACT</name>
<evidence type="ECO:0000256" key="1">
    <source>
        <dbReference type="SAM" id="MobiDB-lite"/>
    </source>
</evidence>
<accession>A0A1I5YTR6</accession>
<evidence type="ECO:0000313" key="3">
    <source>
        <dbReference type="EMBL" id="SFQ47668.1"/>
    </source>
</evidence>
<feature type="compositionally biased region" description="Acidic residues" evidence="1">
    <location>
        <begin position="22"/>
        <end position="33"/>
    </location>
</feature>
<protein>
    <submittedName>
        <fullName evidence="3">Uncharacterized protein</fullName>
    </submittedName>
</protein>
<dbReference type="PROSITE" id="PS51257">
    <property type="entry name" value="PROKAR_LIPOPROTEIN"/>
    <property type="match status" value="1"/>
</dbReference>
<sequence length="163" mass="17846">MLKRLIGPLAVISLSLFACGNEEADSPNEETAESTESTVASPDEIMNQITESSSEDERPSVSLDFNTGVEWTDEGYTALPSEDGSYAVTGYIEGGDKLFLVQDGEVMEEIPLTDTLDFEYTMEGGLSENQVYYFVADDRLEVGQTDVNLDDADRAEKVTFAVE</sequence>
<evidence type="ECO:0000256" key="2">
    <source>
        <dbReference type="SAM" id="SignalP"/>
    </source>
</evidence>
<dbReference type="OrthoDB" id="9841597at2"/>
<keyword evidence="2" id="KW-0732">Signal</keyword>
<keyword evidence="4" id="KW-1185">Reference proteome</keyword>
<dbReference type="RefSeq" id="WP_092481240.1">
    <property type="nucleotide sequence ID" value="NZ_FOXW01000016.1"/>
</dbReference>
<feature type="signal peptide" evidence="2">
    <location>
        <begin position="1"/>
        <end position="20"/>
    </location>
</feature>